<reference evidence="4" key="1">
    <citation type="submission" date="2021-03" db="EMBL/GenBank/DDBJ databases">
        <title>Chromosome level genome of the anhydrobiotic midge Polypedilum vanderplanki.</title>
        <authorList>
            <person name="Yoshida Y."/>
            <person name="Kikawada T."/>
            <person name="Gusev O."/>
        </authorList>
    </citation>
    <scope>NUCLEOTIDE SEQUENCE</scope>
    <source>
        <strain evidence="4">NIAS01</strain>
        <tissue evidence="4">Whole body or cell culture</tissue>
    </source>
</reference>
<feature type="compositionally biased region" description="Acidic residues" evidence="2">
    <location>
        <begin position="379"/>
        <end position="415"/>
    </location>
</feature>
<evidence type="ECO:0000256" key="1">
    <source>
        <dbReference type="ARBA" id="ARBA00007398"/>
    </source>
</evidence>
<evidence type="ECO:0000313" key="5">
    <source>
        <dbReference type="Proteomes" id="UP001107558"/>
    </source>
</evidence>
<dbReference type="CDD" id="cd18676">
    <property type="entry name" value="PIN_asteroid-like"/>
    <property type="match status" value="1"/>
</dbReference>
<dbReference type="InterPro" id="IPR026832">
    <property type="entry name" value="Asteroid"/>
</dbReference>
<dbReference type="InterPro" id="IPR006085">
    <property type="entry name" value="XPG_DNA_repair_N"/>
</dbReference>
<organism evidence="4 5">
    <name type="scientific">Polypedilum vanderplanki</name>
    <name type="common">Sleeping chironomid midge</name>
    <dbReference type="NCBI Taxonomy" id="319348"/>
    <lineage>
        <taxon>Eukaryota</taxon>
        <taxon>Metazoa</taxon>
        <taxon>Ecdysozoa</taxon>
        <taxon>Arthropoda</taxon>
        <taxon>Hexapoda</taxon>
        <taxon>Insecta</taxon>
        <taxon>Pterygota</taxon>
        <taxon>Neoptera</taxon>
        <taxon>Endopterygota</taxon>
        <taxon>Diptera</taxon>
        <taxon>Nematocera</taxon>
        <taxon>Chironomoidea</taxon>
        <taxon>Chironomidae</taxon>
        <taxon>Chironominae</taxon>
        <taxon>Polypedilum</taxon>
        <taxon>Polypedilum</taxon>
    </lineage>
</organism>
<feature type="compositionally biased region" description="Basic and acidic residues" evidence="2">
    <location>
        <begin position="416"/>
        <end position="430"/>
    </location>
</feature>
<dbReference type="Pfam" id="PF00752">
    <property type="entry name" value="XPG_N"/>
    <property type="match status" value="1"/>
</dbReference>
<comment type="similarity">
    <text evidence="1">Belongs to the asteroid family.</text>
</comment>
<evidence type="ECO:0000259" key="3">
    <source>
        <dbReference type="Pfam" id="PF00752"/>
    </source>
</evidence>
<accession>A0A9J6CQM8</accession>
<dbReference type="AlphaFoldDB" id="A0A9J6CQM8"/>
<dbReference type="PANTHER" id="PTHR15665:SF1">
    <property type="entry name" value="PROTEIN ASTEROID HOMOLOG 1"/>
    <property type="match status" value="1"/>
</dbReference>
<dbReference type="InterPro" id="IPR029060">
    <property type="entry name" value="PIN-like_dom_sf"/>
</dbReference>
<dbReference type="PANTHER" id="PTHR15665">
    <property type="entry name" value="ASTEROID PROTEIN"/>
    <property type="match status" value="1"/>
</dbReference>
<dbReference type="GO" id="GO:0004518">
    <property type="term" value="F:nuclease activity"/>
    <property type="evidence" value="ECO:0007669"/>
    <property type="project" value="InterPro"/>
</dbReference>
<dbReference type="OrthoDB" id="25987at2759"/>
<feature type="region of interest" description="Disordered" evidence="2">
    <location>
        <begin position="790"/>
        <end position="809"/>
    </location>
</feature>
<feature type="compositionally biased region" description="Basic residues" evidence="2">
    <location>
        <begin position="793"/>
        <end position="804"/>
    </location>
</feature>
<evidence type="ECO:0000313" key="4">
    <source>
        <dbReference type="EMBL" id="KAG5684634.1"/>
    </source>
</evidence>
<name>A0A9J6CQM8_POLVA</name>
<dbReference type="EMBL" id="JADBJN010000001">
    <property type="protein sequence ID" value="KAG5684634.1"/>
    <property type="molecule type" value="Genomic_DNA"/>
</dbReference>
<dbReference type="Gene3D" id="3.40.50.1010">
    <property type="entry name" value="5'-nuclease"/>
    <property type="match status" value="1"/>
</dbReference>
<dbReference type="Proteomes" id="UP001107558">
    <property type="component" value="Chromosome 1"/>
</dbReference>
<comment type="caution">
    <text evidence="4">The sequence shown here is derived from an EMBL/GenBank/DDBJ whole genome shotgun (WGS) entry which is preliminary data.</text>
</comment>
<sequence length="838" mass="98826">MGVRGLTTFIAKNASKYLDPHELHDCNLVIDGDSLCSQLYKQIDHGKSAFGGNYDEFYRHVVEFFNLLKQCNVVPYVLLDGGYEMRKMKTTRERLRSRIGVIKYIVPLESYFVLPLMMREVFVNALKNCHVKLYRCLFEADNEIAILARKLNCPVLSYDSDFYIFDGQYIPFVTITPKIYKKTITSKSSYEVEIIPKKQKGQKNVRRKGKKVTIEVEDNDESCSQKTGAPTYNYLDCSIYTIQNLTDGVLENDMLPLFAIMLGNDFISRKWFSKFYRNVRKRKVNKKKNLSPQQKRIHTLLNWLQHESLISAIKKILECVKQYQRPRLWYQIRTAMNGYRLEKSKSFEYFGFKEEVIEQEDIHNICDLTVDEIMALECENESEQEEEEECEDDESENEASEAEEEKLENSDQEDGFETKKSEEEDFVEKVESEEEEVVAVEVYQRKNFEFPEWFLNLYHSGCTPRFPVDLIRNHRYINYPQVEDFSANDSNLIAYPILNMLYSLLHTPNIPSLFYYTRIVKQVRYEIKKLDGIFPEITDFDPNEKKSVRFIHRIFERSFANYDEIFKIIMTEIPEQYQLYILAVIYWIKRSSSTDSNFLKSVIISLIVMNIIDKKCEKMHRDAGMFQKKYEKHLRELKEKATIASEESLKDTSIKSIIKNMTKQEALLCMESLVNNFEISAKFIRKHADFNRRIVHTYAELQAVIYNLSTVNVVLNYPFENIKIENFFNGLFLYNIYSSLKSRNNSLEYIKFHLFKHSTALFVIFNKIFDICLKALPYLSKETINNNENLQRVPKKPKVKKPKNPKPIIANDCANESTENEEFIDMNNQFSQLLKNFE</sequence>
<keyword evidence="5" id="KW-1185">Reference proteome</keyword>
<evidence type="ECO:0000256" key="2">
    <source>
        <dbReference type="SAM" id="MobiDB-lite"/>
    </source>
</evidence>
<dbReference type="SUPFAM" id="SSF88723">
    <property type="entry name" value="PIN domain-like"/>
    <property type="match status" value="1"/>
</dbReference>
<feature type="domain" description="XPG N-terminal" evidence="3">
    <location>
        <begin position="1"/>
        <end position="96"/>
    </location>
</feature>
<protein>
    <recommendedName>
        <fullName evidence="3">XPG N-terminal domain-containing protein</fullName>
    </recommendedName>
</protein>
<feature type="region of interest" description="Disordered" evidence="2">
    <location>
        <begin position="379"/>
        <end position="430"/>
    </location>
</feature>
<gene>
    <name evidence="4" type="ORF">PVAND_013855</name>
</gene>
<proteinExistence type="inferred from homology"/>